<dbReference type="EMBL" id="VWZO01000236">
    <property type="protein sequence ID" value="NXH09285.1"/>
    <property type="molecule type" value="Genomic_DNA"/>
</dbReference>
<dbReference type="PANTHER" id="PTHR16130:SF2">
    <property type="entry name" value="LYSOSOMAL COBALAMIN TRANSPORT ESCORT PROTEIN LMBD1"/>
    <property type="match status" value="1"/>
</dbReference>
<organism evidence="14 15">
    <name type="scientific">Bucco capensis</name>
    <name type="common">collared puffbird</name>
    <dbReference type="NCBI Taxonomy" id="135168"/>
    <lineage>
        <taxon>Eukaryota</taxon>
        <taxon>Metazoa</taxon>
        <taxon>Chordata</taxon>
        <taxon>Craniata</taxon>
        <taxon>Vertebrata</taxon>
        <taxon>Euteleostomi</taxon>
        <taxon>Archelosauria</taxon>
        <taxon>Archosauria</taxon>
        <taxon>Dinosauria</taxon>
        <taxon>Saurischia</taxon>
        <taxon>Theropoda</taxon>
        <taxon>Coelurosauria</taxon>
        <taxon>Aves</taxon>
        <taxon>Neognathae</taxon>
        <taxon>Neoaves</taxon>
        <taxon>Telluraves</taxon>
        <taxon>Coraciimorphae</taxon>
        <taxon>Piciformes</taxon>
        <taxon>Bucconidae</taxon>
        <taxon>Bucco</taxon>
    </lineage>
</organism>
<evidence type="ECO:0000256" key="5">
    <source>
        <dbReference type="ARBA" id="ARBA00022692"/>
    </source>
</evidence>
<evidence type="ECO:0000256" key="4">
    <source>
        <dbReference type="ARBA" id="ARBA00022628"/>
    </source>
</evidence>
<evidence type="ECO:0000313" key="15">
    <source>
        <dbReference type="Proteomes" id="UP000534107"/>
    </source>
</evidence>
<feature type="coiled-coil region" evidence="12">
    <location>
        <begin position="258"/>
        <end position="285"/>
    </location>
</feature>
<keyword evidence="4" id="KW-0846">Cobalamin</keyword>
<feature type="transmembrane region" description="Helical" evidence="13">
    <location>
        <begin position="186"/>
        <end position="210"/>
    </location>
</feature>
<feature type="transmembrane region" description="Helical" evidence="13">
    <location>
        <begin position="95"/>
        <end position="119"/>
    </location>
</feature>
<dbReference type="PANTHER" id="PTHR16130">
    <property type="entry name" value="LYSOSOMAL COBALAMIN TRANSPORTER-RELATED"/>
    <property type="match status" value="1"/>
</dbReference>
<comment type="similarity">
    <text evidence="2">Belongs to the LIMR family. LMBRD1 subfamily.</text>
</comment>
<proteinExistence type="inferred from homology"/>
<feature type="transmembrane region" description="Helical" evidence="13">
    <location>
        <begin position="363"/>
        <end position="393"/>
    </location>
</feature>
<feature type="transmembrane region" description="Helical" evidence="13">
    <location>
        <begin position="484"/>
        <end position="508"/>
    </location>
</feature>
<keyword evidence="9" id="KW-0170">Cobalt</keyword>
<feature type="transmembrane region" description="Helical" evidence="13">
    <location>
        <begin position="40"/>
        <end position="60"/>
    </location>
</feature>
<evidence type="ECO:0000256" key="9">
    <source>
        <dbReference type="ARBA" id="ARBA00023285"/>
    </source>
</evidence>
<dbReference type="GO" id="GO:0031419">
    <property type="term" value="F:cobalamin binding"/>
    <property type="evidence" value="ECO:0007669"/>
    <property type="project" value="UniProtKB-KW"/>
</dbReference>
<feature type="non-terminal residue" evidence="14">
    <location>
        <position position="1"/>
    </location>
</feature>
<dbReference type="AlphaFoldDB" id="A0A7K9H8A0"/>
<sequence>AAAASDLLTGWCLFGLALLAILIFCWIYVRKYQSRRESEVISTVTAIFALAVALISSALLPVDIFLVSYMKNQNGTFKDWADANVSRQIEDTVLYGYYTLYSIILFCVFLWIPFVYFYYEEKEEDGGSTCLQVKTALKYTLGFITICAVLLLIGAFVPLDIPNKKNSTEWEKVKLLFQEFGSSHGLTALSFSISSLTVIGMLAAITYTAYGMSALPLNLIKGTTSAAYERLENTEDIEEVEQRLLRIKSKCRDGRPLSSRDRRTVQQLEERLRTLRRRERHLESIEKSWWTKFCEAIRPLKIVWGVFFIIVALLFTVSLFLSNLDKALHSAGFNSGFIILGTNLTNPLNMLLPVLQTVFPLDYILITTIVMYFIFTSMAGIRNMGIWFFWIRLYKIRRGKTRPQALLFLCMILLLIVLHTSYMIYSLAPQYVMYGSQKYLEQVRCNTLKKQPNFSIENVLFTVTLKPVPHSCIVTRTYVFLHKFWFFSATYYFGNWAFIGVFLIGLIISCCKGKKSVIEGELDEDDSDTSDDELPVYYH</sequence>
<keyword evidence="12" id="KW-0175">Coiled coil</keyword>
<feature type="non-terminal residue" evidence="14">
    <location>
        <position position="539"/>
    </location>
</feature>
<reference evidence="14 15" key="1">
    <citation type="submission" date="2019-09" db="EMBL/GenBank/DDBJ databases">
        <title>Bird 10,000 Genomes (B10K) Project - Family phase.</title>
        <authorList>
            <person name="Zhang G."/>
        </authorList>
    </citation>
    <scope>NUCLEOTIDE SEQUENCE [LARGE SCALE GENOMIC DNA]</scope>
    <source>
        <strain evidence="14">B10K-DU-001-16</strain>
        <tissue evidence="14">Muscle</tissue>
    </source>
</reference>
<evidence type="ECO:0000256" key="13">
    <source>
        <dbReference type="SAM" id="Phobius"/>
    </source>
</evidence>
<evidence type="ECO:0000256" key="3">
    <source>
        <dbReference type="ARBA" id="ARBA00022448"/>
    </source>
</evidence>
<keyword evidence="7 13" id="KW-0472">Membrane</keyword>
<evidence type="ECO:0000256" key="6">
    <source>
        <dbReference type="ARBA" id="ARBA00022989"/>
    </source>
</evidence>
<feature type="transmembrane region" description="Helical" evidence="13">
    <location>
        <begin position="139"/>
        <end position="159"/>
    </location>
</feature>
<evidence type="ECO:0000256" key="12">
    <source>
        <dbReference type="SAM" id="Coils"/>
    </source>
</evidence>
<comment type="subcellular location">
    <subcellularLocation>
        <location evidence="1">Lysosome membrane</location>
        <topology evidence="1">Multi-pass membrane protein</topology>
    </subcellularLocation>
</comment>
<keyword evidence="6 13" id="KW-1133">Transmembrane helix</keyword>
<keyword evidence="5 13" id="KW-0812">Transmembrane</keyword>
<feature type="transmembrane region" description="Helical" evidence="13">
    <location>
        <begin position="302"/>
        <end position="321"/>
    </location>
</feature>
<name>A0A7K9H8A0_9PICI</name>
<keyword evidence="15" id="KW-1185">Reference proteome</keyword>
<gene>
    <name evidence="14" type="primary">Lmbrd1</name>
    <name evidence="14" type="ORF">BUCCAP_R08392</name>
</gene>
<feature type="transmembrane region" description="Helical" evidence="13">
    <location>
        <begin position="6"/>
        <end position="28"/>
    </location>
</feature>
<evidence type="ECO:0000256" key="2">
    <source>
        <dbReference type="ARBA" id="ARBA00009901"/>
    </source>
</evidence>
<dbReference type="OrthoDB" id="73273at2759"/>
<dbReference type="GO" id="GO:0061462">
    <property type="term" value="P:protein localization to lysosome"/>
    <property type="evidence" value="ECO:0007669"/>
    <property type="project" value="TreeGrafter"/>
</dbReference>
<evidence type="ECO:0000256" key="7">
    <source>
        <dbReference type="ARBA" id="ARBA00023136"/>
    </source>
</evidence>
<dbReference type="InterPro" id="IPR006876">
    <property type="entry name" value="LMBR1-like_membr_prot"/>
</dbReference>
<dbReference type="Pfam" id="PF04791">
    <property type="entry name" value="LMBR1"/>
    <property type="match status" value="1"/>
</dbReference>
<dbReference type="GO" id="GO:0005765">
    <property type="term" value="C:lysosomal membrane"/>
    <property type="evidence" value="ECO:0007669"/>
    <property type="project" value="UniProtKB-SubCell"/>
</dbReference>
<comment type="caution">
    <text evidence="14">The sequence shown here is derived from an EMBL/GenBank/DDBJ whole genome shotgun (WGS) entry which is preliminary data.</text>
</comment>
<dbReference type="InterPro" id="IPR050854">
    <property type="entry name" value="LMBD1_LysCbl_Transport"/>
</dbReference>
<evidence type="ECO:0000256" key="1">
    <source>
        <dbReference type="ARBA" id="ARBA00004155"/>
    </source>
</evidence>
<evidence type="ECO:0000256" key="8">
    <source>
        <dbReference type="ARBA" id="ARBA00023228"/>
    </source>
</evidence>
<evidence type="ECO:0000256" key="11">
    <source>
        <dbReference type="ARBA" id="ARBA00042599"/>
    </source>
</evidence>
<protein>
    <recommendedName>
        <fullName evidence="10">Lysosomal cobalamin transport escort protein LMBD1</fullName>
    </recommendedName>
    <alternativeName>
        <fullName evidence="11">LMBR1 domain-containing protein 1</fullName>
    </alternativeName>
</protein>
<feature type="transmembrane region" description="Helical" evidence="13">
    <location>
        <begin position="405"/>
        <end position="425"/>
    </location>
</feature>
<keyword evidence="3" id="KW-0813">Transport</keyword>
<evidence type="ECO:0000256" key="10">
    <source>
        <dbReference type="ARBA" id="ARBA00039618"/>
    </source>
</evidence>
<accession>A0A7K9H8A0</accession>
<evidence type="ECO:0000313" key="14">
    <source>
        <dbReference type="EMBL" id="NXH09285.1"/>
    </source>
</evidence>
<dbReference type="Proteomes" id="UP000534107">
    <property type="component" value="Unassembled WGS sequence"/>
</dbReference>
<keyword evidence="8" id="KW-0458">Lysosome</keyword>